<dbReference type="GO" id="GO:0005739">
    <property type="term" value="C:mitochondrion"/>
    <property type="evidence" value="ECO:0007669"/>
    <property type="project" value="TreeGrafter"/>
</dbReference>
<dbReference type="GO" id="GO:0006538">
    <property type="term" value="P:L-glutamate catabolic process"/>
    <property type="evidence" value="ECO:0007669"/>
    <property type="project" value="TreeGrafter"/>
</dbReference>
<evidence type="ECO:0000259" key="3">
    <source>
        <dbReference type="Pfam" id="PF00208"/>
    </source>
</evidence>
<proteinExistence type="predicted"/>
<dbReference type="InterPro" id="IPR006096">
    <property type="entry name" value="Glu/Leu/Phe/Val/Trp_DH_C"/>
</dbReference>
<evidence type="ECO:0000256" key="2">
    <source>
        <dbReference type="ARBA" id="ARBA00023027"/>
    </source>
</evidence>
<evidence type="ECO:0000256" key="1">
    <source>
        <dbReference type="ARBA" id="ARBA00023002"/>
    </source>
</evidence>
<evidence type="ECO:0000313" key="4">
    <source>
        <dbReference type="EMBL" id="CRK06026.1"/>
    </source>
</evidence>
<sequence>MQDHSEEAFEKYIDSIIDLLLPGVTPGIKNPIVDLYGKQEILFMGPDENTADLVDWATEHARKRGAPWWKSFFTGKSPKLGGIPHDEYGMTTLSVREYVKGIYRKTGLDPSTVRKMQTGGPDGDLGSNEILLSNEKYTSIVDGSGVIVDPN</sequence>
<dbReference type="PANTHER" id="PTHR11606:SF24">
    <property type="entry name" value="NAD-SPECIFIC GLUTAMATE DEHYDROGENASE"/>
    <property type="match status" value="1"/>
</dbReference>
<evidence type="ECO:0000313" key="5">
    <source>
        <dbReference type="Proteomes" id="UP000044602"/>
    </source>
</evidence>
<dbReference type="GO" id="GO:0004352">
    <property type="term" value="F:glutamate dehydrogenase (NAD+) activity"/>
    <property type="evidence" value="ECO:0007669"/>
    <property type="project" value="TreeGrafter"/>
</dbReference>
<accession>A0A0G4KKU9</accession>
<keyword evidence="5" id="KW-1185">Reference proteome</keyword>
<dbReference type="AlphaFoldDB" id="A0A0G4KKU9"/>
<dbReference type="EMBL" id="CVQH01001792">
    <property type="protein sequence ID" value="CRK06026.1"/>
    <property type="molecule type" value="Genomic_DNA"/>
</dbReference>
<dbReference type="SUPFAM" id="SSF51735">
    <property type="entry name" value="NAD(P)-binding Rossmann-fold domains"/>
    <property type="match status" value="1"/>
</dbReference>
<feature type="domain" description="Glutamate/phenylalanine/leucine/valine/L-tryptophan dehydrogenase C-terminal" evidence="3">
    <location>
        <begin position="81"/>
        <end position="151"/>
    </location>
</feature>
<protein>
    <recommendedName>
        <fullName evidence="3">Glutamate/phenylalanine/leucine/valine/L-tryptophan dehydrogenase C-terminal domain-containing protein</fullName>
    </recommendedName>
</protein>
<dbReference type="InterPro" id="IPR036291">
    <property type="entry name" value="NAD(P)-bd_dom_sf"/>
</dbReference>
<feature type="non-terminal residue" evidence="4">
    <location>
        <position position="151"/>
    </location>
</feature>
<dbReference type="Pfam" id="PF00208">
    <property type="entry name" value="ELFV_dehydrog"/>
    <property type="match status" value="1"/>
</dbReference>
<gene>
    <name evidence="4" type="ORF">BN1708_017081</name>
</gene>
<reference evidence="5" key="1">
    <citation type="submission" date="2015-05" db="EMBL/GenBank/DDBJ databases">
        <authorList>
            <person name="Fogelqvist Johan"/>
        </authorList>
    </citation>
    <scope>NUCLEOTIDE SEQUENCE [LARGE SCALE GENOMIC DNA]</scope>
</reference>
<keyword evidence="1" id="KW-0560">Oxidoreductase</keyword>
<dbReference type="PANTHER" id="PTHR11606">
    <property type="entry name" value="GLUTAMATE DEHYDROGENASE"/>
    <property type="match status" value="1"/>
</dbReference>
<organism evidence="4 5">
    <name type="scientific">Verticillium longisporum</name>
    <name type="common">Verticillium dahliae var. longisporum</name>
    <dbReference type="NCBI Taxonomy" id="100787"/>
    <lineage>
        <taxon>Eukaryota</taxon>
        <taxon>Fungi</taxon>
        <taxon>Dikarya</taxon>
        <taxon>Ascomycota</taxon>
        <taxon>Pezizomycotina</taxon>
        <taxon>Sordariomycetes</taxon>
        <taxon>Hypocreomycetidae</taxon>
        <taxon>Glomerellales</taxon>
        <taxon>Plectosphaerellaceae</taxon>
        <taxon>Verticillium</taxon>
    </lineage>
</organism>
<name>A0A0G4KKU9_VERLO</name>
<keyword evidence="2" id="KW-0520">NAD</keyword>
<dbReference type="Proteomes" id="UP000044602">
    <property type="component" value="Unassembled WGS sequence"/>
</dbReference>
<dbReference type="STRING" id="100787.A0A0G4KKU9"/>